<dbReference type="InterPro" id="IPR011724">
    <property type="entry name" value="Cyd_oper_YbgT"/>
</dbReference>
<evidence type="ECO:0000313" key="2">
    <source>
        <dbReference type="EMBL" id="KAB0289368.1"/>
    </source>
</evidence>
<accession>A0A5N3R4J9</accession>
<evidence type="ECO:0000313" key="3">
    <source>
        <dbReference type="Proteomes" id="UP000326789"/>
    </source>
</evidence>
<dbReference type="RefSeq" id="WP_150869652.1">
    <property type="nucleotide sequence ID" value="NZ_VWSE01000004.1"/>
</dbReference>
<keyword evidence="1" id="KW-0472">Membrane</keyword>
<organism evidence="2 3">
    <name type="scientific">Vibrio fortis</name>
    <dbReference type="NCBI Taxonomy" id="212667"/>
    <lineage>
        <taxon>Bacteria</taxon>
        <taxon>Pseudomonadati</taxon>
        <taxon>Pseudomonadota</taxon>
        <taxon>Gammaproteobacteria</taxon>
        <taxon>Vibrionales</taxon>
        <taxon>Vibrionaceae</taxon>
        <taxon>Vibrio</taxon>
    </lineage>
</organism>
<keyword evidence="1" id="KW-1133">Transmembrane helix</keyword>
<dbReference type="Pfam" id="PF08173">
    <property type="entry name" value="YbgT_YccB"/>
    <property type="match status" value="1"/>
</dbReference>
<dbReference type="EMBL" id="VWSE01000004">
    <property type="protein sequence ID" value="KAB0289368.1"/>
    <property type="molecule type" value="Genomic_DNA"/>
</dbReference>
<reference evidence="2 3" key="1">
    <citation type="submission" date="2019-09" db="EMBL/GenBank/DDBJ databases">
        <title>Whole genome sequence of Vibrio fortis.</title>
        <authorList>
            <person name="Das S.K."/>
        </authorList>
    </citation>
    <scope>NUCLEOTIDE SEQUENCE [LARGE SCALE GENOMIC DNA]</scope>
    <source>
        <strain evidence="2 3">AN60</strain>
    </source>
</reference>
<dbReference type="AlphaFoldDB" id="A0A5N3R4J9"/>
<evidence type="ECO:0000256" key="1">
    <source>
        <dbReference type="SAM" id="Phobius"/>
    </source>
</evidence>
<comment type="caution">
    <text evidence="2">The sequence shown here is derived from an EMBL/GenBank/DDBJ whole genome shotgun (WGS) entry which is preliminary data.</text>
</comment>
<feature type="transmembrane region" description="Helical" evidence="1">
    <location>
        <begin position="6"/>
        <end position="24"/>
    </location>
</feature>
<gene>
    <name evidence="2" type="primary">cydX</name>
    <name evidence="2" type="ORF">F2P58_09865</name>
</gene>
<protein>
    <submittedName>
        <fullName evidence="2">Cytochrome bd-I oxidase subunit CydX</fullName>
    </submittedName>
</protein>
<keyword evidence="1" id="KW-0812">Transmembrane</keyword>
<dbReference type="InterPro" id="IPR012994">
    <property type="entry name" value="YbgT_YccB"/>
</dbReference>
<name>A0A5N3R4J9_9VIBR</name>
<sequence>MWYFVWILGLMLASAFTVLNLVGLEKQIEDKSE</sequence>
<dbReference type="Proteomes" id="UP000326789">
    <property type="component" value="Unassembled WGS sequence"/>
</dbReference>
<proteinExistence type="predicted"/>
<dbReference type="NCBIfam" id="TIGR02106">
    <property type="entry name" value="cyd_oper_ybgT"/>
    <property type="match status" value="1"/>
</dbReference>